<dbReference type="Pfam" id="PF00211">
    <property type="entry name" value="Guanylate_cyc"/>
    <property type="match status" value="1"/>
</dbReference>
<keyword evidence="1" id="KW-0812">Transmembrane</keyword>
<dbReference type="PROSITE" id="PS50125">
    <property type="entry name" value="GUANYLATE_CYCLASE_2"/>
    <property type="match status" value="1"/>
</dbReference>
<evidence type="ECO:0000259" key="2">
    <source>
        <dbReference type="PROSITE" id="PS50125"/>
    </source>
</evidence>
<dbReference type="SUPFAM" id="SSF55073">
    <property type="entry name" value="Nucleotide cyclase"/>
    <property type="match status" value="1"/>
</dbReference>
<keyword evidence="1" id="KW-0472">Membrane</keyword>
<dbReference type="RefSeq" id="WP_109720991.1">
    <property type="nucleotide sequence ID" value="NZ_QEQK01000012.1"/>
</dbReference>
<feature type="transmembrane region" description="Helical" evidence="1">
    <location>
        <begin position="195"/>
        <end position="213"/>
    </location>
</feature>
<gene>
    <name evidence="3" type="ORF">DEH80_13260</name>
</gene>
<dbReference type="CDD" id="cd07302">
    <property type="entry name" value="CHD"/>
    <property type="match status" value="1"/>
</dbReference>
<feature type="transmembrane region" description="Helical" evidence="1">
    <location>
        <begin position="172"/>
        <end position="189"/>
    </location>
</feature>
<sequence length="441" mass="46801">MPLAEQAHLVVAIMAIGTGLASWLTNRDDTVNRALALCLITIGVVQALDPAEACWGRVFWAAFAELLEATAILAGVEWGRRIGRTARGRRGLAAQVLFRASQLLVLVWLGLGLGYLLIAPEQATSDASGPVKVRGIEFAIFAPVLGSAMLLSAIAIVLLLSGRLDSTDSLRLRMLYLAAPFLIGALVVSQGLEPYLVAIGLAILSASSVRYLTILGRRGAFMGQFLSPQVAQEVRRHGLDHLLERRRALLTVVVADLRGFSAYAREQRSDAVFELLEAFYQAVGQAARRHGGTVKDHAGDGVLILVGAPFALSDHARRAVELAFDLQQAVRDMLAEAGHAPSVGLGIGLATGHVTVGALHGAGRLEYAAVGNPVVLASRLCNRAADGEVLADVRTREQAGQSDRWTAVDQTAEPLKGFPSPVPICALRLQSLGATGETSKR</sequence>
<feature type="transmembrane region" description="Helical" evidence="1">
    <location>
        <begin position="6"/>
        <end position="24"/>
    </location>
</feature>
<proteinExistence type="predicted"/>
<keyword evidence="4" id="KW-1185">Reference proteome</keyword>
<dbReference type="InterPro" id="IPR050697">
    <property type="entry name" value="Adenylyl/Guanylyl_Cyclase_3/4"/>
</dbReference>
<protein>
    <recommendedName>
        <fullName evidence="2">Guanylate cyclase domain-containing protein</fullName>
    </recommendedName>
</protein>
<dbReference type="PANTHER" id="PTHR43081">
    <property type="entry name" value="ADENYLATE CYCLASE, TERMINAL-DIFFERENTIATION SPECIFIC-RELATED"/>
    <property type="match status" value="1"/>
</dbReference>
<comment type="caution">
    <text evidence="3">The sequence shown here is derived from an EMBL/GenBank/DDBJ whole genome shotgun (WGS) entry which is preliminary data.</text>
</comment>
<evidence type="ECO:0000256" key="1">
    <source>
        <dbReference type="SAM" id="Phobius"/>
    </source>
</evidence>
<dbReference type="InterPro" id="IPR001054">
    <property type="entry name" value="A/G_cyclase"/>
</dbReference>
<dbReference type="Proteomes" id="UP000251800">
    <property type="component" value="Unassembled WGS sequence"/>
</dbReference>
<dbReference type="GO" id="GO:0035556">
    <property type="term" value="P:intracellular signal transduction"/>
    <property type="evidence" value="ECO:0007669"/>
    <property type="project" value="InterPro"/>
</dbReference>
<reference evidence="3 4" key="1">
    <citation type="submission" date="2018-05" db="EMBL/GenBank/DDBJ databases">
        <title>Abyssibacter profundi OUC007T gen. nov., sp. nov, a marine bacterium isolated from seawater of the Mariana Trench.</title>
        <authorList>
            <person name="Zhou S."/>
        </authorList>
    </citation>
    <scope>NUCLEOTIDE SEQUENCE [LARGE SCALE GENOMIC DNA]</scope>
    <source>
        <strain evidence="3 4">OUC007</strain>
    </source>
</reference>
<dbReference type="EMBL" id="QEQK01000012">
    <property type="protein sequence ID" value="PWN55189.1"/>
    <property type="molecule type" value="Genomic_DNA"/>
</dbReference>
<name>A0A383XRD5_9GAMM</name>
<evidence type="ECO:0000313" key="3">
    <source>
        <dbReference type="EMBL" id="PWN55189.1"/>
    </source>
</evidence>
<dbReference type="Gene3D" id="3.30.70.1230">
    <property type="entry name" value="Nucleotide cyclase"/>
    <property type="match status" value="1"/>
</dbReference>
<feature type="transmembrane region" description="Helical" evidence="1">
    <location>
        <begin position="96"/>
        <end position="118"/>
    </location>
</feature>
<feature type="domain" description="Guanylate cyclase" evidence="2">
    <location>
        <begin position="251"/>
        <end position="381"/>
    </location>
</feature>
<dbReference type="GO" id="GO:0004016">
    <property type="term" value="F:adenylate cyclase activity"/>
    <property type="evidence" value="ECO:0007669"/>
    <property type="project" value="UniProtKB-ARBA"/>
</dbReference>
<dbReference type="OrthoDB" id="9789782at2"/>
<keyword evidence="1" id="KW-1133">Transmembrane helix</keyword>
<organism evidence="3 4">
    <name type="scientific">Abyssibacter profundi</name>
    <dbReference type="NCBI Taxonomy" id="2182787"/>
    <lineage>
        <taxon>Bacteria</taxon>
        <taxon>Pseudomonadati</taxon>
        <taxon>Pseudomonadota</taxon>
        <taxon>Gammaproteobacteria</taxon>
        <taxon>Chromatiales</taxon>
        <taxon>Oceanococcaceae</taxon>
        <taxon>Abyssibacter</taxon>
    </lineage>
</organism>
<accession>A0A383XRD5</accession>
<feature type="transmembrane region" description="Helical" evidence="1">
    <location>
        <begin position="138"/>
        <end position="160"/>
    </location>
</feature>
<dbReference type="InterPro" id="IPR029787">
    <property type="entry name" value="Nucleotide_cyclase"/>
</dbReference>
<feature type="transmembrane region" description="Helical" evidence="1">
    <location>
        <begin position="54"/>
        <end position="76"/>
    </location>
</feature>
<dbReference type="GO" id="GO:0006171">
    <property type="term" value="P:cAMP biosynthetic process"/>
    <property type="evidence" value="ECO:0007669"/>
    <property type="project" value="TreeGrafter"/>
</dbReference>
<feature type="transmembrane region" description="Helical" evidence="1">
    <location>
        <begin position="31"/>
        <end position="48"/>
    </location>
</feature>
<dbReference type="PANTHER" id="PTHR43081:SF20">
    <property type="entry name" value="TWO-COMPONENT RESPONSE REGULATOR"/>
    <property type="match status" value="1"/>
</dbReference>
<evidence type="ECO:0000313" key="4">
    <source>
        <dbReference type="Proteomes" id="UP000251800"/>
    </source>
</evidence>
<dbReference type="AlphaFoldDB" id="A0A383XRD5"/>